<dbReference type="EMBL" id="CM029053">
    <property type="protein sequence ID" value="KAG2546122.1"/>
    <property type="molecule type" value="Genomic_DNA"/>
</dbReference>
<dbReference type="AlphaFoldDB" id="A0A8T0ND59"/>
<dbReference type="Proteomes" id="UP000823388">
    <property type="component" value="Chromosome 9K"/>
</dbReference>
<gene>
    <name evidence="1" type="ORF">PVAP13_9KG031296</name>
</gene>
<proteinExistence type="predicted"/>
<evidence type="ECO:0000313" key="2">
    <source>
        <dbReference type="Proteomes" id="UP000823388"/>
    </source>
</evidence>
<protein>
    <submittedName>
        <fullName evidence="1">Uncharacterized protein</fullName>
    </submittedName>
</protein>
<keyword evidence="2" id="KW-1185">Reference proteome</keyword>
<sequence>MSTRLDTQTGTVSLTTRPKCLLWILHRRQLSPTTRNQFKPCQNLE</sequence>
<comment type="caution">
    <text evidence="1">The sequence shown here is derived from an EMBL/GenBank/DDBJ whole genome shotgun (WGS) entry which is preliminary data.</text>
</comment>
<evidence type="ECO:0000313" key="1">
    <source>
        <dbReference type="EMBL" id="KAG2546122.1"/>
    </source>
</evidence>
<name>A0A8T0ND59_PANVG</name>
<organism evidence="1 2">
    <name type="scientific">Panicum virgatum</name>
    <name type="common">Blackwell switchgrass</name>
    <dbReference type="NCBI Taxonomy" id="38727"/>
    <lineage>
        <taxon>Eukaryota</taxon>
        <taxon>Viridiplantae</taxon>
        <taxon>Streptophyta</taxon>
        <taxon>Embryophyta</taxon>
        <taxon>Tracheophyta</taxon>
        <taxon>Spermatophyta</taxon>
        <taxon>Magnoliopsida</taxon>
        <taxon>Liliopsida</taxon>
        <taxon>Poales</taxon>
        <taxon>Poaceae</taxon>
        <taxon>PACMAD clade</taxon>
        <taxon>Panicoideae</taxon>
        <taxon>Panicodae</taxon>
        <taxon>Paniceae</taxon>
        <taxon>Panicinae</taxon>
        <taxon>Panicum</taxon>
        <taxon>Panicum sect. Hiantes</taxon>
    </lineage>
</organism>
<reference evidence="1" key="1">
    <citation type="submission" date="2020-05" db="EMBL/GenBank/DDBJ databases">
        <title>WGS assembly of Panicum virgatum.</title>
        <authorList>
            <person name="Lovell J.T."/>
            <person name="Jenkins J."/>
            <person name="Shu S."/>
            <person name="Juenger T.E."/>
            <person name="Schmutz J."/>
        </authorList>
    </citation>
    <scope>NUCLEOTIDE SEQUENCE</scope>
    <source>
        <strain evidence="1">AP13</strain>
    </source>
</reference>
<accession>A0A8T0ND59</accession>